<keyword evidence="2" id="KW-0472">Membrane</keyword>
<evidence type="ECO:0000313" key="3">
    <source>
        <dbReference type="EMBL" id="KAF2673739.1"/>
    </source>
</evidence>
<protein>
    <recommendedName>
        <fullName evidence="5">Major facilitator superfamily transporter</fullName>
    </recommendedName>
</protein>
<dbReference type="AlphaFoldDB" id="A0A6A6UN92"/>
<organism evidence="3 4">
    <name type="scientific">Microthyrium microscopicum</name>
    <dbReference type="NCBI Taxonomy" id="703497"/>
    <lineage>
        <taxon>Eukaryota</taxon>
        <taxon>Fungi</taxon>
        <taxon>Dikarya</taxon>
        <taxon>Ascomycota</taxon>
        <taxon>Pezizomycotina</taxon>
        <taxon>Dothideomycetes</taxon>
        <taxon>Dothideomycetes incertae sedis</taxon>
        <taxon>Microthyriales</taxon>
        <taxon>Microthyriaceae</taxon>
        <taxon>Microthyrium</taxon>
    </lineage>
</organism>
<feature type="transmembrane region" description="Helical" evidence="2">
    <location>
        <begin position="88"/>
        <end position="107"/>
    </location>
</feature>
<dbReference type="PANTHER" id="PTHR36205:SF1">
    <property type="entry name" value="MAJOR FACILITATOR SUPERFAMILY TRANSPORTER"/>
    <property type="match status" value="1"/>
</dbReference>
<proteinExistence type="predicted"/>
<keyword evidence="4" id="KW-1185">Reference proteome</keyword>
<feature type="compositionally biased region" description="Basic and acidic residues" evidence="1">
    <location>
        <begin position="157"/>
        <end position="173"/>
    </location>
</feature>
<dbReference type="OrthoDB" id="3353407at2759"/>
<feature type="region of interest" description="Disordered" evidence="1">
    <location>
        <begin position="153"/>
        <end position="185"/>
    </location>
</feature>
<evidence type="ECO:0000256" key="1">
    <source>
        <dbReference type="SAM" id="MobiDB-lite"/>
    </source>
</evidence>
<dbReference type="EMBL" id="MU004231">
    <property type="protein sequence ID" value="KAF2673739.1"/>
    <property type="molecule type" value="Genomic_DNA"/>
</dbReference>
<name>A0A6A6UN92_9PEZI</name>
<dbReference type="PANTHER" id="PTHR36205">
    <property type="entry name" value="CHROMOSOME 19, WHOLE GENOME SHOTGUN SEQUENCE"/>
    <property type="match status" value="1"/>
</dbReference>
<accession>A0A6A6UN92</accession>
<sequence length="779" mass="88920">MNSADSDDSLHDLEKRHSIDSDYEYSSASSRNSMHSDTRILSSQYETHQPILGDCSSPRHARSRQTRIRFPLSRQTLCVCTPKKFTRYFAIIIFSVLIIFILTLFKLSGDSARSVSLGLNKPKAPPPPWTKFPFLKRYHGGIRSLVNVKDNVPEYPSRLDDALPKSESEDSGKQEQPQDALPPSVPFDYGAKDASIVECYLDAEKKTKLPDVRVYSGIPKGMPDAVMGSHDVLGLNRDVCFERFGRLGPYGFGYEKKKGGSGAGMEGHKEGADDVWSETGHIDFRKVNWRTAQETCLTSNGKRFRKATDSRPKNHLNQKRDKAAADDGLLPRQAIIIRTWTDYEYDDEDLFYLRSLVWELSLKTGGQYEVHFLIHVKDGDLPIWADEEVYAKVLKESLPAEFAGMGTLWSEKQMEMIYNSVPENQFRDLPLHGVYRSLHMPLAWFSHNHPEFENVWHFEMDMRYTGQYHHFISQVEQWATKQPRKGLWERNARFYVPAEHGSWEDFSHMVRVQTEHGTNSKANMFSGLLNDPSVPSSVKEEMTIKAEKAVWGPEPPYLDKMDNSTDIFPPRPMSQDKSEWGVGEEADLIVFNPLFDPQGTNWLLSEDTTGYNKTYGPPPRRTAVTTFGRYSHRLLSQMHRDMATFGRHMFSEMFPATTALHHGYKAVYVPHPVYIDRNWPTDYLAATFNGGRNGQSGGSRMSVFSEENEHNFAGVTWYYNAGFAPNLWHRWLGYKVDNDGGEAEEVQGEGRMCLPAMLIHPVKQVDLIYQENGAEEDGK</sequence>
<gene>
    <name evidence="3" type="ORF">BT63DRAFT_421866</name>
</gene>
<feature type="compositionally biased region" description="Basic and acidic residues" evidence="1">
    <location>
        <begin position="306"/>
        <end position="323"/>
    </location>
</feature>
<feature type="region of interest" description="Disordered" evidence="1">
    <location>
        <begin position="301"/>
        <end position="323"/>
    </location>
</feature>
<dbReference type="Pfam" id="PF11885">
    <property type="entry name" value="DUF3405"/>
    <property type="match status" value="1"/>
</dbReference>
<keyword evidence="2" id="KW-1133">Transmembrane helix</keyword>
<evidence type="ECO:0000256" key="2">
    <source>
        <dbReference type="SAM" id="Phobius"/>
    </source>
</evidence>
<reference evidence="3" key="1">
    <citation type="journal article" date="2020" name="Stud. Mycol.">
        <title>101 Dothideomycetes genomes: a test case for predicting lifestyles and emergence of pathogens.</title>
        <authorList>
            <person name="Haridas S."/>
            <person name="Albert R."/>
            <person name="Binder M."/>
            <person name="Bloem J."/>
            <person name="Labutti K."/>
            <person name="Salamov A."/>
            <person name="Andreopoulos B."/>
            <person name="Baker S."/>
            <person name="Barry K."/>
            <person name="Bills G."/>
            <person name="Bluhm B."/>
            <person name="Cannon C."/>
            <person name="Castanera R."/>
            <person name="Culley D."/>
            <person name="Daum C."/>
            <person name="Ezra D."/>
            <person name="Gonzalez J."/>
            <person name="Henrissat B."/>
            <person name="Kuo A."/>
            <person name="Liang C."/>
            <person name="Lipzen A."/>
            <person name="Lutzoni F."/>
            <person name="Magnuson J."/>
            <person name="Mondo S."/>
            <person name="Nolan M."/>
            <person name="Ohm R."/>
            <person name="Pangilinan J."/>
            <person name="Park H.-J."/>
            <person name="Ramirez L."/>
            <person name="Alfaro M."/>
            <person name="Sun H."/>
            <person name="Tritt A."/>
            <person name="Yoshinaga Y."/>
            <person name="Zwiers L.-H."/>
            <person name="Turgeon B."/>
            <person name="Goodwin S."/>
            <person name="Spatafora J."/>
            <person name="Crous P."/>
            <person name="Grigoriev I."/>
        </authorList>
    </citation>
    <scope>NUCLEOTIDE SEQUENCE</scope>
    <source>
        <strain evidence="3">CBS 115976</strain>
    </source>
</reference>
<dbReference type="Proteomes" id="UP000799302">
    <property type="component" value="Unassembled WGS sequence"/>
</dbReference>
<evidence type="ECO:0000313" key="4">
    <source>
        <dbReference type="Proteomes" id="UP000799302"/>
    </source>
</evidence>
<dbReference type="InterPro" id="IPR021822">
    <property type="entry name" value="DUF3405"/>
</dbReference>
<keyword evidence="2" id="KW-0812">Transmembrane</keyword>
<evidence type="ECO:0008006" key="5">
    <source>
        <dbReference type="Google" id="ProtNLM"/>
    </source>
</evidence>